<dbReference type="OMA" id="SIGPQEH"/>
<dbReference type="PANTHER" id="PTHR31635:SF196">
    <property type="entry name" value="REVERSE TRANSCRIPTASE DOMAIN-CONTAINING PROTEIN-RELATED"/>
    <property type="match status" value="1"/>
</dbReference>
<keyword evidence="2" id="KW-1185">Reference proteome</keyword>
<evidence type="ECO:0000313" key="1">
    <source>
        <dbReference type="Ensembl" id="ENSTRUP00000083410.1"/>
    </source>
</evidence>
<reference evidence="1" key="2">
    <citation type="submission" date="2025-08" db="UniProtKB">
        <authorList>
            <consortium name="Ensembl"/>
        </authorList>
    </citation>
    <scope>IDENTIFICATION</scope>
</reference>
<dbReference type="GeneTree" id="ENSGT01040000244159"/>
<evidence type="ECO:0008006" key="3">
    <source>
        <dbReference type="Google" id="ProtNLM"/>
    </source>
</evidence>
<dbReference type="PANTHER" id="PTHR31635">
    <property type="entry name" value="REVERSE TRANSCRIPTASE DOMAIN-CONTAINING PROTEIN-RELATED"/>
    <property type="match status" value="1"/>
</dbReference>
<dbReference type="InParanoid" id="A0A674PCK8"/>
<dbReference type="Ensembl" id="ENSTRUT00000079164.1">
    <property type="protein sequence ID" value="ENSTRUP00000083410.1"/>
    <property type="gene ID" value="ENSTRUG00000031798.1"/>
</dbReference>
<evidence type="ECO:0000313" key="2">
    <source>
        <dbReference type="Proteomes" id="UP000005226"/>
    </source>
</evidence>
<proteinExistence type="predicted"/>
<accession>A0A674PCK8</accession>
<protein>
    <recommendedName>
        <fullName evidence="3">Reverse transcriptase domain-containing protein</fullName>
    </recommendedName>
</protein>
<sequence length="60" mass="6619">MTNLNISKTIKIQRGCRQGDPLSPLLFIIAIEPLAIAVRTHKNINGTSIGPQEHRLAVCR</sequence>
<reference evidence="1" key="3">
    <citation type="submission" date="2025-09" db="UniProtKB">
        <authorList>
            <consortium name="Ensembl"/>
        </authorList>
    </citation>
    <scope>IDENTIFICATION</scope>
</reference>
<name>A0A674PCK8_TAKRU</name>
<dbReference type="AlphaFoldDB" id="A0A674PCK8"/>
<reference evidence="1 2" key="1">
    <citation type="journal article" date="2011" name="Genome Biol. Evol.">
        <title>Integration of the genetic map and genome assembly of fugu facilitates insights into distinct features of genome evolution in teleosts and mammals.</title>
        <authorList>
            <person name="Kai W."/>
            <person name="Kikuchi K."/>
            <person name="Tohari S."/>
            <person name="Chew A.K."/>
            <person name="Tay A."/>
            <person name="Fujiwara A."/>
            <person name="Hosoya S."/>
            <person name="Suetake H."/>
            <person name="Naruse K."/>
            <person name="Brenner S."/>
            <person name="Suzuki Y."/>
            <person name="Venkatesh B."/>
        </authorList>
    </citation>
    <scope>NUCLEOTIDE SEQUENCE [LARGE SCALE GENOMIC DNA]</scope>
</reference>
<dbReference type="Proteomes" id="UP000005226">
    <property type="component" value="Chromosome 20"/>
</dbReference>
<organism evidence="1 2">
    <name type="scientific">Takifugu rubripes</name>
    <name type="common">Japanese pufferfish</name>
    <name type="synonym">Fugu rubripes</name>
    <dbReference type="NCBI Taxonomy" id="31033"/>
    <lineage>
        <taxon>Eukaryota</taxon>
        <taxon>Metazoa</taxon>
        <taxon>Chordata</taxon>
        <taxon>Craniata</taxon>
        <taxon>Vertebrata</taxon>
        <taxon>Euteleostomi</taxon>
        <taxon>Actinopterygii</taxon>
        <taxon>Neopterygii</taxon>
        <taxon>Teleostei</taxon>
        <taxon>Neoteleostei</taxon>
        <taxon>Acanthomorphata</taxon>
        <taxon>Eupercaria</taxon>
        <taxon>Tetraodontiformes</taxon>
        <taxon>Tetradontoidea</taxon>
        <taxon>Tetraodontidae</taxon>
        <taxon>Takifugu</taxon>
    </lineage>
</organism>